<dbReference type="PANTHER" id="PTHR43000">
    <property type="entry name" value="DTDP-D-GLUCOSE 4,6-DEHYDRATASE-RELATED"/>
    <property type="match status" value="1"/>
</dbReference>
<name>A0A5C8HIT4_ENTGA</name>
<dbReference type="PRINTS" id="PR01713">
    <property type="entry name" value="NUCEPIMERASE"/>
</dbReference>
<dbReference type="RefSeq" id="WP_003126932.1">
    <property type="nucleotide sequence ID" value="NZ_BTSN01000002.1"/>
</dbReference>
<evidence type="ECO:0000313" key="3">
    <source>
        <dbReference type="Proteomes" id="UP000439965"/>
    </source>
</evidence>
<reference evidence="2 3" key="1">
    <citation type="submission" date="2019-04" db="EMBL/GenBank/DDBJ databases">
        <title>Step-wise assembly of the neonatal virome modulated by breast feeding.</title>
        <authorList>
            <person name="Liang G."/>
            <person name="Bushman F."/>
        </authorList>
    </citation>
    <scope>NUCLEOTIDE SEQUENCE [LARGE SCALE GENOMIC DNA]</scope>
    <source>
        <strain evidence="2 3">E3404</strain>
    </source>
</reference>
<proteinExistence type="predicted"/>
<dbReference type="Proteomes" id="UP000439965">
    <property type="component" value="Unassembled WGS sequence"/>
</dbReference>
<dbReference type="SUPFAM" id="SSF51735">
    <property type="entry name" value="NAD(P)-binding Rossmann-fold domains"/>
    <property type="match status" value="1"/>
</dbReference>
<dbReference type="EMBL" id="WVTI01000001">
    <property type="protein sequence ID" value="MXS24773.1"/>
    <property type="molecule type" value="Genomic_DNA"/>
</dbReference>
<dbReference type="InterPro" id="IPR036291">
    <property type="entry name" value="NAD(P)-bd_dom_sf"/>
</dbReference>
<dbReference type="Gene3D" id="3.90.25.10">
    <property type="entry name" value="UDP-galactose 4-epimerase, domain 1"/>
    <property type="match status" value="1"/>
</dbReference>
<sequence>MKYFVSGGAGFIGSTLVNRLIEEGNEVIVVDDLSMGNVNNLIDNKRLTFFKADIRDIELVREIFKNNSFSYIFHLAAVASVADSIERPFETHQVNMEATLDLLELAKETQKNLKRFVFASSAAVYGDDQVLPKSEISRIKPLSPYAIDKYSSEQYVLLYNTLYGLPTSAVRFFNVYGPNQNPSSPYSGVLSIITNHFKKIRNNEKDVFTIFGDGSQTRDFVYVEDVLQALKLVSEKEEALGEVFNVGTGAPSSINDVLGIYESEMNIKPIIQFEESRKGDIKDSVADISKLKKIGFSPNYSLDEGIAEYLKEEIQY</sequence>
<evidence type="ECO:0000259" key="1">
    <source>
        <dbReference type="Pfam" id="PF16363"/>
    </source>
</evidence>
<dbReference type="InterPro" id="IPR016040">
    <property type="entry name" value="NAD(P)-bd_dom"/>
</dbReference>
<feature type="domain" description="NAD(P)-binding" evidence="1">
    <location>
        <begin position="4"/>
        <end position="308"/>
    </location>
</feature>
<protein>
    <submittedName>
        <fullName evidence="2">NAD-dependent epimerase/dehydratase family protein</fullName>
    </submittedName>
</protein>
<dbReference type="Gene3D" id="3.40.50.720">
    <property type="entry name" value="NAD(P)-binding Rossmann-like Domain"/>
    <property type="match status" value="1"/>
</dbReference>
<accession>A0A5C8HIT4</accession>
<dbReference type="Pfam" id="PF16363">
    <property type="entry name" value="GDP_Man_Dehyd"/>
    <property type="match status" value="1"/>
</dbReference>
<dbReference type="AlphaFoldDB" id="A0A5C8HIT4"/>
<comment type="caution">
    <text evidence="2">The sequence shown here is derived from an EMBL/GenBank/DDBJ whole genome shotgun (WGS) entry which is preliminary data.</text>
</comment>
<evidence type="ECO:0000313" key="2">
    <source>
        <dbReference type="EMBL" id="MXS24773.1"/>
    </source>
</evidence>
<gene>
    <name evidence="2" type="ORF">GTI89_01535</name>
</gene>
<organism evidence="2 3">
    <name type="scientific">Enterococcus gallinarum</name>
    <dbReference type="NCBI Taxonomy" id="1353"/>
    <lineage>
        <taxon>Bacteria</taxon>
        <taxon>Bacillati</taxon>
        <taxon>Bacillota</taxon>
        <taxon>Bacilli</taxon>
        <taxon>Lactobacillales</taxon>
        <taxon>Enterococcaceae</taxon>
        <taxon>Enterococcus</taxon>
    </lineage>
</organism>